<dbReference type="RefSeq" id="WP_382746211.1">
    <property type="nucleotide sequence ID" value="NZ_JBHMCT010000045.1"/>
</dbReference>
<dbReference type="Proteomes" id="UP001589716">
    <property type="component" value="Unassembled WGS sequence"/>
</dbReference>
<gene>
    <name evidence="1" type="ORF">ACFFTP_31085</name>
</gene>
<keyword evidence="2" id="KW-1185">Reference proteome</keyword>
<proteinExistence type="predicted"/>
<name>A0ABV5QYM7_9ACTN</name>
<comment type="caution">
    <text evidence="1">The sequence shown here is derived from an EMBL/GenBank/DDBJ whole genome shotgun (WGS) entry which is preliminary data.</text>
</comment>
<sequence length="64" mass="7125">MMRHRAAVVYLEEDITDFVQAIIDIRNEPQEGSVERIGARSQPRPYEPAVVWAVEPGFSVPGGS</sequence>
<evidence type="ECO:0000313" key="2">
    <source>
        <dbReference type="Proteomes" id="UP001589716"/>
    </source>
</evidence>
<organism evidence="1 2">
    <name type="scientific">Streptomyces roseoviridis</name>
    <dbReference type="NCBI Taxonomy" id="67361"/>
    <lineage>
        <taxon>Bacteria</taxon>
        <taxon>Bacillati</taxon>
        <taxon>Actinomycetota</taxon>
        <taxon>Actinomycetes</taxon>
        <taxon>Kitasatosporales</taxon>
        <taxon>Streptomycetaceae</taxon>
        <taxon>Streptomyces</taxon>
    </lineage>
</organism>
<protein>
    <submittedName>
        <fullName evidence="1">Uncharacterized protein</fullName>
    </submittedName>
</protein>
<reference evidence="1 2" key="1">
    <citation type="submission" date="2024-09" db="EMBL/GenBank/DDBJ databases">
        <authorList>
            <person name="Sun Q."/>
            <person name="Mori K."/>
        </authorList>
    </citation>
    <scope>NUCLEOTIDE SEQUENCE [LARGE SCALE GENOMIC DNA]</scope>
    <source>
        <strain evidence="1 2">JCM 4414</strain>
    </source>
</reference>
<evidence type="ECO:0000313" key="1">
    <source>
        <dbReference type="EMBL" id="MFB9558612.1"/>
    </source>
</evidence>
<accession>A0ABV5QYM7</accession>
<dbReference type="EMBL" id="JBHMCT010000045">
    <property type="protein sequence ID" value="MFB9558612.1"/>
    <property type="molecule type" value="Genomic_DNA"/>
</dbReference>